<dbReference type="EMBL" id="AFYH01197555">
    <property type="status" value="NOT_ANNOTATED_CDS"/>
    <property type="molecule type" value="Genomic_DNA"/>
</dbReference>
<feature type="domain" description="THAP-type" evidence="8">
    <location>
        <begin position="1"/>
        <end position="124"/>
    </location>
</feature>
<evidence type="ECO:0000256" key="1">
    <source>
        <dbReference type="ARBA" id="ARBA00001968"/>
    </source>
</evidence>
<organism evidence="9 10">
    <name type="scientific">Latimeria chalumnae</name>
    <name type="common">Coelacanth</name>
    <dbReference type="NCBI Taxonomy" id="7897"/>
    <lineage>
        <taxon>Eukaryota</taxon>
        <taxon>Metazoa</taxon>
        <taxon>Chordata</taxon>
        <taxon>Craniata</taxon>
        <taxon>Vertebrata</taxon>
        <taxon>Euteleostomi</taxon>
        <taxon>Coelacanthiformes</taxon>
        <taxon>Coelacanthidae</taxon>
        <taxon>Latimeria</taxon>
    </lineage>
</organism>
<dbReference type="GeneTree" id="ENSGT00940000164249"/>
<evidence type="ECO:0000256" key="2">
    <source>
        <dbReference type="ARBA" id="ARBA00022723"/>
    </source>
</evidence>
<dbReference type="Ensembl" id="ENSLACT00000011069.1">
    <property type="protein sequence ID" value="ENSLACP00000010987.1"/>
    <property type="gene ID" value="ENSLACG00000009668.1"/>
</dbReference>
<dbReference type="AlphaFoldDB" id="H3AMW6"/>
<feature type="compositionally biased region" description="Basic and acidic residues" evidence="7">
    <location>
        <begin position="146"/>
        <end position="163"/>
    </location>
</feature>
<keyword evidence="2" id="KW-0479">Metal-binding</keyword>
<dbReference type="Pfam" id="PF05485">
    <property type="entry name" value="THAP"/>
    <property type="match status" value="1"/>
</dbReference>
<evidence type="ECO:0000256" key="5">
    <source>
        <dbReference type="ARBA" id="ARBA00023125"/>
    </source>
</evidence>
<dbReference type="InterPro" id="IPR027805">
    <property type="entry name" value="Transposase_HTH_dom"/>
</dbReference>
<keyword evidence="4" id="KW-0862">Zinc</keyword>
<dbReference type="GO" id="GO:0003677">
    <property type="term" value="F:DNA binding"/>
    <property type="evidence" value="ECO:0007669"/>
    <property type="project" value="UniProtKB-UniRule"/>
</dbReference>
<dbReference type="Pfam" id="PF13613">
    <property type="entry name" value="HTH_Tnp_4"/>
    <property type="match status" value="1"/>
</dbReference>
<reference evidence="9" key="3">
    <citation type="submission" date="2025-09" db="UniProtKB">
        <authorList>
            <consortium name="Ensembl"/>
        </authorList>
    </citation>
    <scope>IDENTIFICATION</scope>
</reference>
<evidence type="ECO:0000256" key="3">
    <source>
        <dbReference type="ARBA" id="ARBA00022771"/>
    </source>
</evidence>
<dbReference type="HOGENOM" id="CLU_025643_1_2_1"/>
<dbReference type="PANTHER" id="PTHR23080">
    <property type="entry name" value="THAP DOMAIN PROTEIN"/>
    <property type="match status" value="1"/>
</dbReference>
<dbReference type="InParanoid" id="H3AMW6"/>
<dbReference type="Bgee" id="ENSLACG00000009668">
    <property type="expression patterns" value="Expressed in chordate pharynx"/>
</dbReference>
<proteinExistence type="predicted"/>
<comment type="cofactor">
    <cofactor evidence="1">
        <name>a divalent metal cation</name>
        <dbReference type="ChEBI" id="CHEBI:60240"/>
    </cofactor>
</comment>
<dbReference type="Pfam" id="PF13359">
    <property type="entry name" value="DDE_Tnp_4"/>
    <property type="match status" value="1"/>
</dbReference>
<name>H3AMW6_LATCH</name>
<reference evidence="9" key="2">
    <citation type="submission" date="2025-08" db="UniProtKB">
        <authorList>
            <consortium name="Ensembl"/>
        </authorList>
    </citation>
    <scope>IDENTIFICATION</scope>
</reference>
<keyword evidence="10" id="KW-1185">Reference proteome</keyword>
<dbReference type="InterPro" id="IPR006612">
    <property type="entry name" value="THAP_Znf"/>
</dbReference>
<dbReference type="Proteomes" id="UP000008672">
    <property type="component" value="Unassembled WGS sequence"/>
</dbReference>
<dbReference type="OMA" id="WASQQCE"/>
<evidence type="ECO:0000256" key="6">
    <source>
        <dbReference type="PROSITE-ProRule" id="PRU00309"/>
    </source>
</evidence>
<feature type="region of interest" description="Disordered" evidence="7">
    <location>
        <begin position="119"/>
        <end position="186"/>
    </location>
</feature>
<reference evidence="10" key="1">
    <citation type="submission" date="2011-08" db="EMBL/GenBank/DDBJ databases">
        <title>The draft genome of Latimeria chalumnae.</title>
        <authorList>
            <person name="Di Palma F."/>
            <person name="Alfoldi J."/>
            <person name="Johnson J."/>
            <person name="Berlin A."/>
            <person name="Gnerre S."/>
            <person name="Jaffe D."/>
            <person name="MacCallum I."/>
            <person name="Young S."/>
            <person name="Walker B.J."/>
            <person name="Lander E."/>
            <person name="Lindblad-Toh K."/>
        </authorList>
    </citation>
    <scope>NUCLEOTIDE SEQUENCE [LARGE SCALE GENOMIC DNA]</scope>
    <source>
        <strain evidence="10">Wild caught</strain>
    </source>
</reference>
<dbReference type="PROSITE" id="PS50950">
    <property type="entry name" value="ZF_THAP"/>
    <property type="match status" value="1"/>
</dbReference>
<dbReference type="SMART" id="SM00980">
    <property type="entry name" value="THAP"/>
    <property type="match status" value="1"/>
</dbReference>
<evidence type="ECO:0000313" key="9">
    <source>
        <dbReference type="Ensembl" id="ENSLACP00000010987.1"/>
    </source>
</evidence>
<keyword evidence="5 6" id="KW-0238">DNA-binding</keyword>
<dbReference type="GO" id="GO:0008270">
    <property type="term" value="F:zinc ion binding"/>
    <property type="evidence" value="ECO:0007669"/>
    <property type="project" value="UniProtKB-KW"/>
</dbReference>
<accession>H3AMW6</accession>
<evidence type="ECO:0000256" key="7">
    <source>
        <dbReference type="SAM" id="MobiDB-lite"/>
    </source>
</evidence>
<keyword evidence="3 6" id="KW-0863">Zinc-finger</keyword>
<evidence type="ECO:0000259" key="8">
    <source>
        <dbReference type="PROSITE" id="PS50950"/>
    </source>
</evidence>
<evidence type="ECO:0000313" key="10">
    <source>
        <dbReference type="Proteomes" id="UP000008672"/>
    </source>
</evidence>
<sequence length="479" mass="54539">MPSTRCAVIGCCNSRKKLRKWKTGHCPIHQCNLGTSRCDCPPPFRLFTFPTLRKNKEARQKWIELINRQDPANKNKRVCSVHFPDREPSMENPYPVLDLGYSDTKPSVSKMRRRSLANNYPTTVKPGKRAAYRKLRFEEPSPTDIESEKTTWEEEQNEERTQNEETASLDPPPVGIQTRDAKGQKGAMMKCLRTSRKVKFYTGLPDRDGKRSLAPALVKKQLARKNRLPKSLSKREQLLLVLMRLRLGLQNEDLADRFEVPAGFAARVFYAWVRLLSQHLQGLVAFPSRELIMQTLPECFLPEYKRLRCIVDCAEVPIEAPRDARLQAVTWSDYKRCHAVKYLIGLTPLGFICFVSKGWGARVLDRQLIVNSGFLDSLEPSDVVMAERGFPIQKELLMKGATLVIPPGVQGQEEMMGVDALQAKKIAHLRTNVERAVDRIRWFRLIREALPLTLLPLVDDIVVVCAALCNLLPPLANSE</sequence>
<gene>
    <name evidence="9" type="primary">LOC102345883</name>
</gene>
<protein>
    <recommendedName>
        <fullName evidence="8">THAP-type domain-containing protein</fullName>
    </recommendedName>
</protein>
<dbReference type="eggNOG" id="ENOG502R03G">
    <property type="taxonomic scope" value="Eukaryota"/>
</dbReference>
<evidence type="ECO:0000256" key="4">
    <source>
        <dbReference type="ARBA" id="ARBA00022833"/>
    </source>
</evidence>
<dbReference type="InterPro" id="IPR027806">
    <property type="entry name" value="HARBI1_dom"/>
</dbReference>